<keyword evidence="1" id="KW-0723">Serine/threonine-protein kinase</keyword>
<sequence length="242" mass="27436">MSNSRTNNATEATVDKQKIFASGTFKNVWMATYTQGARSGERYVVKEFKTGSVFEAHYFEEEMNIIRRTQKIIDDFDSANVIEAGRHIRLNTPEIWTYEKSGHKALVEPMIEGFEKFNSNSGWAANIGGEWGEAMQALSHFSYHNSNRHFLLCDLQGGVYRNGYVLSDPVIMSQAQDCGPADLGQPGINSFFQRHRCGRFCNRQWVKPGVIGRAVIPMRQGTSMIAHLPTRQSHNPLSRLRE</sequence>
<organism evidence="7 8">
    <name type="scientific">Mollisia scopiformis</name>
    <name type="common">Conifer needle endophyte fungus</name>
    <name type="synonym">Phialocephala scopiformis</name>
    <dbReference type="NCBI Taxonomy" id="149040"/>
    <lineage>
        <taxon>Eukaryota</taxon>
        <taxon>Fungi</taxon>
        <taxon>Dikarya</taxon>
        <taxon>Ascomycota</taxon>
        <taxon>Pezizomycotina</taxon>
        <taxon>Leotiomycetes</taxon>
        <taxon>Helotiales</taxon>
        <taxon>Mollisiaceae</taxon>
        <taxon>Mollisia</taxon>
    </lineage>
</organism>
<dbReference type="Pfam" id="PF02816">
    <property type="entry name" value="Alpha_kinase"/>
    <property type="match status" value="1"/>
</dbReference>
<feature type="domain" description="Alpha-type protein kinase" evidence="6">
    <location>
        <begin position="1"/>
        <end position="209"/>
    </location>
</feature>
<dbReference type="InterPro" id="IPR051852">
    <property type="entry name" value="Alpha-type_PK"/>
</dbReference>
<dbReference type="PANTHER" id="PTHR45992">
    <property type="entry name" value="EUKARYOTIC ELONGATION FACTOR 2 KINASE-RELATED"/>
    <property type="match status" value="1"/>
</dbReference>
<protein>
    <submittedName>
        <fullName evidence="7">Kinase-like protein</fullName>
    </submittedName>
</protein>
<keyword evidence="2" id="KW-0808">Transferase</keyword>
<keyword evidence="3" id="KW-0547">Nucleotide-binding</keyword>
<dbReference type="PANTHER" id="PTHR45992:SF11">
    <property type="entry name" value="ALPHA-TYPE PROTEIN KINASE DOMAIN-CONTAINING PROTEIN"/>
    <property type="match status" value="1"/>
</dbReference>
<dbReference type="OrthoDB" id="301415at2759"/>
<dbReference type="Proteomes" id="UP000070700">
    <property type="component" value="Unassembled WGS sequence"/>
</dbReference>
<evidence type="ECO:0000256" key="1">
    <source>
        <dbReference type="ARBA" id="ARBA00022527"/>
    </source>
</evidence>
<dbReference type="KEGG" id="psco:LY89DRAFT_778483"/>
<dbReference type="GO" id="GO:0004674">
    <property type="term" value="F:protein serine/threonine kinase activity"/>
    <property type="evidence" value="ECO:0007669"/>
    <property type="project" value="UniProtKB-KW"/>
</dbReference>
<dbReference type="InterPro" id="IPR004166">
    <property type="entry name" value="a-kinase_dom"/>
</dbReference>
<evidence type="ECO:0000256" key="2">
    <source>
        <dbReference type="ARBA" id="ARBA00022679"/>
    </source>
</evidence>
<proteinExistence type="predicted"/>
<gene>
    <name evidence="7" type="ORF">LY89DRAFT_778483</name>
</gene>
<dbReference type="InParanoid" id="A0A194XQ47"/>
<dbReference type="SUPFAM" id="SSF56112">
    <property type="entry name" value="Protein kinase-like (PK-like)"/>
    <property type="match status" value="1"/>
</dbReference>
<dbReference type="RefSeq" id="XP_018076534.1">
    <property type="nucleotide sequence ID" value="XM_018222211.1"/>
</dbReference>
<evidence type="ECO:0000256" key="3">
    <source>
        <dbReference type="ARBA" id="ARBA00022741"/>
    </source>
</evidence>
<reference evidence="7 8" key="1">
    <citation type="submission" date="2015-10" db="EMBL/GenBank/DDBJ databases">
        <title>Full genome of DAOMC 229536 Phialocephala scopiformis, a fungal endophyte of spruce producing the potent anti-insectan compound rugulosin.</title>
        <authorList>
            <consortium name="DOE Joint Genome Institute"/>
            <person name="Walker A.K."/>
            <person name="Frasz S.L."/>
            <person name="Seifert K.A."/>
            <person name="Miller J.D."/>
            <person name="Mondo S.J."/>
            <person name="Labutti K."/>
            <person name="Lipzen A."/>
            <person name="Dockter R."/>
            <person name="Kennedy M."/>
            <person name="Grigoriev I.V."/>
            <person name="Spatafora J.W."/>
        </authorList>
    </citation>
    <scope>NUCLEOTIDE SEQUENCE [LARGE SCALE GENOMIC DNA]</scope>
    <source>
        <strain evidence="7 8">CBS 120377</strain>
    </source>
</reference>
<dbReference type="InterPro" id="IPR011009">
    <property type="entry name" value="Kinase-like_dom_sf"/>
</dbReference>
<evidence type="ECO:0000256" key="5">
    <source>
        <dbReference type="ARBA" id="ARBA00022840"/>
    </source>
</evidence>
<evidence type="ECO:0000313" key="8">
    <source>
        <dbReference type="Proteomes" id="UP000070700"/>
    </source>
</evidence>
<keyword evidence="4 7" id="KW-0418">Kinase</keyword>
<dbReference type="PROSITE" id="PS51158">
    <property type="entry name" value="ALPHA_KINASE"/>
    <property type="match status" value="1"/>
</dbReference>
<dbReference type="SMART" id="SM00811">
    <property type="entry name" value="Alpha_kinase"/>
    <property type="match status" value="1"/>
</dbReference>
<keyword evidence="8" id="KW-1185">Reference proteome</keyword>
<evidence type="ECO:0000313" key="7">
    <source>
        <dbReference type="EMBL" id="KUJ22179.1"/>
    </source>
</evidence>
<dbReference type="GO" id="GO:0005524">
    <property type="term" value="F:ATP binding"/>
    <property type="evidence" value="ECO:0007669"/>
    <property type="project" value="UniProtKB-KW"/>
</dbReference>
<dbReference type="AlphaFoldDB" id="A0A194XQ47"/>
<accession>A0A194XQ47</accession>
<dbReference type="EMBL" id="KQ947407">
    <property type="protein sequence ID" value="KUJ22179.1"/>
    <property type="molecule type" value="Genomic_DNA"/>
</dbReference>
<evidence type="ECO:0000256" key="4">
    <source>
        <dbReference type="ARBA" id="ARBA00022777"/>
    </source>
</evidence>
<evidence type="ECO:0000259" key="6">
    <source>
        <dbReference type="PROSITE" id="PS51158"/>
    </source>
</evidence>
<dbReference type="GeneID" id="28831937"/>
<keyword evidence="5" id="KW-0067">ATP-binding</keyword>
<name>A0A194XQ47_MOLSC</name>
<dbReference type="Gene3D" id="3.20.200.10">
    <property type="entry name" value="MHCK/EF2 kinase"/>
    <property type="match status" value="1"/>
</dbReference>